<dbReference type="PANTHER" id="PTHR23355">
    <property type="entry name" value="RIBONUCLEASE"/>
    <property type="match status" value="1"/>
</dbReference>
<accession>A0AAW1S614</accession>
<dbReference type="SMART" id="SM00065">
    <property type="entry name" value="GAF"/>
    <property type="match status" value="1"/>
</dbReference>
<dbReference type="GO" id="GO:0006402">
    <property type="term" value="P:mRNA catabolic process"/>
    <property type="evidence" value="ECO:0007669"/>
    <property type="project" value="TreeGrafter"/>
</dbReference>
<feature type="region of interest" description="Disordered" evidence="2">
    <location>
        <begin position="676"/>
        <end position="745"/>
    </location>
</feature>
<dbReference type="GO" id="GO:0004672">
    <property type="term" value="F:protein kinase activity"/>
    <property type="evidence" value="ECO:0007669"/>
    <property type="project" value="InterPro"/>
</dbReference>
<dbReference type="InterPro" id="IPR012340">
    <property type="entry name" value="NA-bd_OB-fold"/>
</dbReference>
<keyword evidence="1" id="KW-0675">Receptor</keyword>
<organism evidence="4 5">
    <name type="scientific">Elliptochloris bilobata</name>
    <dbReference type="NCBI Taxonomy" id="381761"/>
    <lineage>
        <taxon>Eukaryota</taxon>
        <taxon>Viridiplantae</taxon>
        <taxon>Chlorophyta</taxon>
        <taxon>core chlorophytes</taxon>
        <taxon>Trebouxiophyceae</taxon>
        <taxon>Trebouxiophyceae incertae sedis</taxon>
        <taxon>Elliptochloris clade</taxon>
        <taxon>Elliptochloris</taxon>
    </lineage>
</organism>
<dbReference type="Pfam" id="PF00773">
    <property type="entry name" value="RNB"/>
    <property type="match status" value="1"/>
</dbReference>
<dbReference type="SMART" id="SM00955">
    <property type="entry name" value="RNB"/>
    <property type="match status" value="1"/>
</dbReference>
<dbReference type="GO" id="GO:0005524">
    <property type="term" value="F:ATP binding"/>
    <property type="evidence" value="ECO:0007669"/>
    <property type="project" value="InterPro"/>
</dbReference>
<feature type="compositionally biased region" description="Polar residues" evidence="2">
    <location>
        <begin position="444"/>
        <end position="454"/>
    </location>
</feature>
<name>A0AAW1S614_9CHLO</name>
<proteinExistence type="predicted"/>
<dbReference type="Pfam" id="PF07714">
    <property type="entry name" value="PK_Tyr_Ser-Thr"/>
    <property type="match status" value="1"/>
</dbReference>
<dbReference type="InterPro" id="IPR000719">
    <property type="entry name" value="Prot_kinase_dom"/>
</dbReference>
<feature type="region of interest" description="Disordered" evidence="2">
    <location>
        <begin position="421"/>
        <end position="457"/>
    </location>
</feature>
<evidence type="ECO:0000313" key="5">
    <source>
        <dbReference type="Proteomes" id="UP001445335"/>
    </source>
</evidence>
<dbReference type="GO" id="GO:0000175">
    <property type="term" value="F:3'-5'-RNA exonuclease activity"/>
    <property type="evidence" value="ECO:0007669"/>
    <property type="project" value="TreeGrafter"/>
</dbReference>
<dbReference type="InterPro" id="IPR001900">
    <property type="entry name" value="RNase_II/R"/>
</dbReference>
<dbReference type="SUPFAM" id="SSF55781">
    <property type="entry name" value="GAF domain-like"/>
    <property type="match status" value="1"/>
</dbReference>
<reference evidence="4 5" key="1">
    <citation type="journal article" date="2024" name="Nat. Commun.">
        <title>Phylogenomics reveals the evolutionary origins of lichenization in chlorophyte algae.</title>
        <authorList>
            <person name="Puginier C."/>
            <person name="Libourel C."/>
            <person name="Otte J."/>
            <person name="Skaloud P."/>
            <person name="Haon M."/>
            <person name="Grisel S."/>
            <person name="Petersen M."/>
            <person name="Berrin J.G."/>
            <person name="Delaux P.M."/>
            <person name="Dal Grande F."/>
            <person name="Keller J."/>
        </authorList>
    </citation>
    <scope>NUCLEOTIDE SEQUENCE [LARGE SCALE GENOMIC DNA]</scope>
    <source>
        <strain evidence="4 5">SAG 245.80</strain>
    </source>
</reference>
<dbReference type="InterPro" id="IPR011009">
    <property type="entry name" value="Kinase-like_dom_sf"/>
</dbReference>
<dbReference type="InterPro" id="IPR001245">
    <property type="entry name" value="Ser-Thr/Tyr_kinase_cat_dom"/>
</dbReference>
<dbReference type="Gene3D" id="1.10.510.10">
    <property type="entry name" value="Transferase(Phosphotransferase) domain 1"/>
    <property type="match status" value="1"/>
</dbReference>
<dbReference type="InterPro" id="IPR056404">
    <property type="entry name" value="HTH_RNase_II"/>
</dbReference>
<dbReference type="GO" id="GO:0000932">
    <property type="term" value="C:P-body"/>
    <property type="evidence" value="ECO:0007669"/>
    <property type="project" value="TreeGrafter"/>
</dbReference>
<gene>
    <name evidence="4" type="ORF">WJX81_007873</name>
</gene>
<dbReference type="GO" id="GO:0003723">
    <property type="term" value="F:RNA binding"/>
    <property type="evidence" value="ECO:0007669"/>
    <property type="project" value="InterPro"/>
</dbReference>
<dbReference type="Gene3D" id="3.30.450.40">
    <property type="match status" value="1"/>
</dbReference>
<dbReference type="PANTHER" id="PTHR23355:SF42">
    <property type="entry name" value="RIBONUCLEASE II, CHLOROPLASTIC_MITOCHONDRIAL"/>
    <property type="match status" value="1"/>
</dbReference>
<dbReference type="InterPro" id="IPR050180">
    <property type="entry name" value="RNR_Ribonuclease"/>
</dbReference>
<evidence type="ECO:0000313" key="4">
    <source>
        <dbReference type="EMBL" id="KAK9841052.1"/>
    </source>
</evidence>
<dbReference type="InterPro" id="IPR003018">
    <property type="entry name" value="GAF"/>
</dbReference>
<dbReference type="Proteomes" id="UP001445335">
    <property type="component" value="Unassembled WGS sequence"/>
</dbReference>
<sequence>MVASRQVPPKVEDVPAKPMPRRLRTLPPCPPFFEATLETLRELNLTQADSRLETYLRALVLALGTDGAWLALVHGREGVRLFAAVGPLCGVGEVHGWQNSLSLWTCSPATHRVLVIEDTTLDARVWDSVLVTQEPKIRFYAGAPLVASSGHRIGALAVLNKTARKLDVASATLLANMAELCMAELEKAWALAMPNTALLQRPVAAYHVSVLLLDTAAPGWTVLLSSSAAAKDLGLSEHDVSSRFWDVLEADVSASPQDIADALAAGAQFTIPNLRLRGQTSPGFAVTLRPATDAVLDAYTLPVGIPAHIVADPAAANRLSRFWFAHLSNADSTAGAMSGGALKPKVVPFLGLELGPPLAQGSSGRMYRATYRGRPVAVKVVADGRRCLRCSDGIPVEAKLSEDAEAPASLGAAWPVAAADQPGGLVPPRSSSLADSARSFDASDPTSSPNSTWGSGRPGGRYAGEVWLVQELCLGGTLQDAVERGRFHGADGALDMPAVLATAQEIVGGMAYLQAKGIAHADLTATSVLLSPTPDDPRGFVTKLSGYGMRDLGNDISTRMEVCMYRTVAHLPPETLLRNEVTEASALYAFGALLHRMAYGKRLHGELTWAQTMAAATFAPQRPTLPPGVRAPPALMALMGCCLQREASARPSFREVGIILAALDEARRVRTSLHEIEDKAADGSDNPETPDGAPPLPKDAPSAGVPAARRPHAPDRRRSAEMPTLASGASDVSPRDSQPGSLRLMGTDVDQGAAAAAASFRARAAAEFVPASTDHLAHKELLSGERLQHSTPVDVALLQRLQSNMRWVATSSRGEWLVLLRQEIAAVLPGSAHNLETLFRVAADAEQRAAHQRSLEAAWQGLQQASGSGAGACSGAAALSLPQLAEALCGDAAPASVLAALRALLADRTFFKQVSRKPPGFVLRTPAEVTAAQQAAQAAQQAATERAAFVTASRMARSAEAGAKPEPEAWYAGPHGPRVRALEALALERAHDEATRSLAVDTLLAMGHSVGTGGATEALAALGVWGPHESLSLRRAGLTAVFSAELEAEAAALAADPPLDLDAAQRPDLRHQHVVTIDDVDTKEIDDGLAVETLADGGVRLWIHIADPSRWVHPGSALAAEAARRASTMYLPTGAVCMFPRALAEGPFSLRAGTDSAALSIRAELAPDGALASAAVAPTTVHVAARLSFAEVDQAISENRLSALSPGLPELLRAAELRHRWRAARGATTFTYRDTEVRVEGAAGTSPSVRLSDGPQQSSRAQLMVAEMMILANEAAATLGGEAGVPLPYRGQLRAVAPDAGAMAATPAGACREALLRSRMTRGQVTAAAPEAHAGLGLAAYVQVTSPIRRYIDLLAHWQLKAHLRGEVPPMTGPALAAAVDTAGAQLRRLFALEREVTAYWTAVYFRDELVADPGRTWPGLLLHWIRQETGVARVRLHGMGIETVVVITRPAALGEVLRLRGMASKGP</sequence>
<protein>
    <recommendedName>
        <fullName evidence="3">Protein kinase domain-containing protein</fullName>
    </recommendedName>
</protein>
<dbReference type="PROSITE" id="PS50011">
    <property type="entry name" value="PROTEIN_KINASE_DOM"/>
    <property type="match status" value="1"/>
</dbReference>
<evidence type="ECO:0000256" key="2">
    <source>
        <dbReference type="SAM" id="MobiDB-lite"/>
    </source>
</evidence>
<dbReference type="SUPFAM" id="SSF56112">
    <property type="entry name" value="Protein kinase-like (PK-like)"/>
    <property type="match status" value="1"/>
</dbReference>
<dbReference type="SUPFAM" id="SSF50249">
    <property type="entry name" value="Nucleic acid-binding proteins"/>
    <property type="match status" value="1"/>
</dbReference>
<comment type="caution">
    <text evidence="4">The sequence shown here is derived from an EMBL/GenBank/DDBJ whole genome shotgun (WGS) entry which is preliminary data.</text>
</comment>
<dbReference type="Pfam" id="PF23161">
    <property type="entry name" value="HTH_RNase_II"/>
    <property type="match status" value="1"/>
</dbReference>
<evidence type="ECO:0000256" key="1">
    <source>
        <dbReference type="ARBA" id="ARBA00023170"/>
    </source>
</evidence>
<feature type="domain" description="Protein kinase" evidence="3">
    <location>
        <begin position="352"/>
        <end position="663"/>
    </location>
</feature>
<keyword evidence="5" id="KW-1185">Reference proteome</keyword>
<evidence type="ECO:0000259" key="3">
    <source>
        <dbReference type="PROSITE" id="PS50011"/>
    </source>
</evidence>
<dbReference type="InterPro" id="IPR029016">
    <property type="entry name" value="GAF-like_dom_sf"/>
</dbReference>
<dbReference type="EMBL" id="JALJOU010000011">
    <property type="protein sequence ID" value="KAK9841052.1"/>
    <property type="molecule type" value="Genomic_DNA"/>
</dbReference>